<name>M4NDE4_9GAMM</name>
<evidence type="ECO:0000256" key="5">
    <source>
        <dbReference type="ARBA" id="ARBA00022839"/>
    </source>
</evidence>
<dbReference type="Pfam" id="PF02272">
    <property type="entry name" value="DHHA1"/>
    <property type="match status" value="1"/>
</dbReference>
<feature type="domain" description="DHHA1" evidence="7">
    <location>
        <begin position="369"/>
        <end position="467"/>
    </location>
</feature>
<evidence type="ECO:0000256" key="4">
    <source>
        <dbReference type="ARBA" id="ARBA00022801"/>
    </source>
</evidence>
<organism evidence="9 10">
    <name type="scientific">Rhodanobacter denitrificans</name>
    <dbReference type="NCBI Taxonomy" id="666685"/>
    <lineage>
        <taxon>Bacteria</taxon>
        <taxon>Pseudomonadati</taxon>
        <taxon>Pseudomonadota</taxon>
        <taxon>Gammaproteobacteria</taxon>
        <taxon>Lysobacterales</taxon>
        <taxon>Rhodanobacteraceae</taxon>
        <taxon>Rhodanobacter</taxon>
    </lineage>
</organism>
<dbReference type="HOGENOM" id="CLU_009736_5_1_6"/>
<comment type="similarity">
    <text evidence="1">Belongs to the RecJ family.</text>
</comment>
<evidence type="ECO:0000313" key="9">
    <source>
        <dbReference type="EMBL" id="AGG88780.1"/>
    </source>
</evidence>
<reference evidence="9 10" key="1">
    <citation type="submission" date="2012-04" db="EMBL/GenBank/DDBJ databases">
        <title>Complete genome of Rhodanobacter sp. 2APBS1.</title>
        <authorList>
            <consortium name="US DOE Joint Genome Institute"/>
            <person name="Huntemann M."/>
            <person name="Wei C.-L."/>
            <person name="Han J."/>
            <person name="Detter J.C."/>
            <person name="Han C."/>
            <person name="Tapia R."/>
            <person name="Munk A.C.C."/>
            <person name="Chen A."/>
            <person name="Krypides N."/>
            <person name="Mavromatis K."/>
            <person name="Markowitz V."/>
            <person name="Szeto E."/>
            <person name="Ivanova N."/>
            <person name="Mikhailova N."/>
            <person name="Ovchinnikova G."/>
            <person name="Pagani I."/>
            <person name="Pati A."/>
            <person name="Goodwin L."/>
            <person name="Peters L."/>
            <person name="Pitluck S."/>
            <person name="Woyke T."/>
            <person name="Prakash O."/>
            <person name="Elkins J."/>
            <person name="Brown S."/>
            <person name="Palumbo A."/>
            <person name="Hemme C."/>
            <person name="Zhou J."/>
            <person name="Watson D."/>
            <person name="Jardine P."/>
            <person name="Kostka J."/>
            <person name="Green S."/>
        </authorList>
    </citation>
    <scope>NUCLEOTIDE SEQUENCE [LARGE SCALE GENOMIC DNA]</scope>
    <source>
        <strain evidence="9 10">2APBS1</strain>
    </source>
</reference>
<dbReference type="InterPro" id="IPR041122">
    <property type="entry name" value="RecJ_OB"/>
</dbReference>
<dbReference type="EMBL" id="CP003470">
    <property type="protein sequence ID" value="AGG88780.1"/>
    <property type="molecule type" value="Genomic_DNA"/>
</dbReference>
<dbReference type="InterPro" id="IPR003156">
    <property type="entry name" value="DHHA1_dom"/>
</dbReference>
<evidence type="ECO:0000256" key="2">
    <source>
        <dbReference type="ARBA" id="ARBA00019841"/>
    </source>
</evidence>
<feature type="domain" description="DDH" evidence="6">
    <location>
        <begin position="85"/>
        <end position="247"/>
    </location>
</feature>
<dbReference type="PANTHER" id="PTHR30255:SF2">
    <property type="entry name" value="SINGLE-STRANDED-DNA-SPECIFIC EXONUCLEASE RECJ"/>
    <property type="match status" value="1"/>
</dbReference>
<dbReference type="Pfam" id="PF17768">
    <property type="entry name" value="RecJ_OB"/>
    <property type="match status" value="1"/>
</dbReference>
<evidence type="ECO:0000259" key="7">
    <source>
        <dbReference type="Pfam" id="PF02272"/>
    </source>
</evidence>
<dbReference type="InterPro" id="IPR038763">
    <property type="entry name" value="DHH_sf"/>
</dbReference>
<evidence type="ECO:0000313" key="10">
    <source>
        <dbReference type="Proteomes" id="UP000011859"/>
    </source>
</evidence>
<dbReference type="Proteomes" id="UP000011859">
    <property type="component" value="Chromosome"/>
</dbReference>
<evidence type="ECO:0000259" key="8">
    <source>
        <dbReference type="Pfam" id="PF17768"/>
    </source>
</evidence>
<sequence>MSQTLESPVFIERSRDATVERAALAEGYTPLQSRVLAGRLSDVADGQMGRAVQPASIDLDGPETLPDIAVAATLIADAVVNDRPIAIVTDHDADGATSHAILRLALEQMGASPERISGFLSHRMIEGYGVSDALVDRMLLDMQPSTCVVTADQGSADEARIFRLRQYGHDVVVTDHHGIPIEGPPKSANAVVNPVRTDSQFPDKAIAGCHTALLVMAAVREELIRRGRDASHLPRVSELMDFCAVGTIADASSLGQSRNNRLIVQRGLRIMNTRPRPCWNALRRLVGKSGNWVSADIAFQVATRINARGRLTDAMLGVEFLCATDDEEAFRLVEQLDESNRERRTIEKALTVAATAVARQAVGAGRSGLCLWLGEGAHPGVHGITASRMVERFGRPTICLSPMHGHPTIATGSIRTTSTFHVLDALDSIRSTHPDLLISAGGHRGAGGLKVLRRNIDALAEAWDRCVAGCYGDTPPGPVLLVDGELEAPSLEHVRELSRLEPFGRSFEPAVFWATWQVNQVRAIGDGSHLKLLLTANGRSTDGVWFNAMEPGGDLPVRAGQSARLAFSVDENIYRGMSRLQLVIRGVDAAKDCE</sequence>
<gene>
    <name evidence="9" type="ORF">R2APBS1_1646</name>
</gene>
<evidence type="ECO:0000256" key="1">
    <source>
        <dbReference type="ARBA" id="ARBA00005915"/>
    </source>
</evidence>
<dbReference type="STRING" id="666685.R2APBS1_1646"/>
<dbReference type="OrthoDB" id="9809852at2"/>
<evidence type="ECO:0000256" key="3">
    <source>
        <dbReference type="ARBA" id="ARBA00022722"/>
    </source>
</evidence>
<dbReference type="GO" id="GO:0003676">
    <property type="term" value="F:nucleic acid binding"/>
    <property type="evidence" value="ECO:0007669"/>
    <property type="project" value="InterPro"/>
</dbReference>
<dbReference type="SUPFAM" id="SSF64182">
    <property type="entry name" value="DHH phosphoesterases"/>
    <property type="match status" value="1"/>
</dbReference>
<dbReference type="Gene3D" id="3.90.1640.30">
    <property type="match status" value="1"/>
</dbReference>
<dbReference type="GO" id="GO:0004527">
    <property type="term" value="F:exonuclease activity"/>
    <property type="evidence" value="ECO:0007669"/>
    <property type="project" value="UniProtKB-KW"/>
</dbReference>
<keyword evidence="10" id="KW-1185">Reference proteome</keyword>
<keyword evidence="5 9" id="KW-0269">Exonuclease</keyword>
<dbReference type="KEGG" id="rhd:R2APBS1_1646"/>
<feature type="domain" description="RecJ OB" evidence="8">
    <location>
        <begin position="486"/>
        <end position="585"/>
    </location>
</feature>
<dbReference type="RefSeq" id="WP_015447536.1">
    <property type="nucleotide sequence ID" value="NC_020541.1"/>
</dbReference>
<evidence type="ECO:0000259" key="6">
    <source>
        <dbReference type="Pfam" id="PF01368"/>
    </source>
</evidence>
<keyword evidence="4" id="KW-0378">Hydrolase</keyword>
<proteinExistence type="inferred from homology"/>
<dbReference type="AlphaFoldDB" id="M4NDE4"/>
<dbReference type="Pfam" id="PF01368">
    <property type="entry name" value="DHH"/>
    <property type="match status" value="1"/>
</dbReference>
<dbReference type="InterPro" id="IPR001667">
    <property type="entry name" value="DDH_dom"/>
</dbReference>
<dbReference type="InterPro" id="IPR051673">
    <property type="entry name" value="SSDNA_exonuclease_RecJ"/>
</dbReference>
<protein>
    <recommendedName>
        <fullName evidence="2">Single-stranded-DNA-specific exonuclease RecJ</fullName>
    </recommendedName>
</protein>
<dbReference type="eggNOG" id="COG0608">
    <property type="taxonomic scope" value="Bacteria"/>
</dbReference>
<dbReference type="Gene3D" id="3.10.310.30">
    <property type="match status" value="1"/>
</dbReference>
<accession>M4NDE4</accession>
<dbReference type="PANTHER" id="PTHR30255">
    <property type="entry name" value="SINGLE-STRANDED-DNA-SPECIFIC EXONUCLEASE RECJ"/>
    <property type="match status" value="1"/>
</dbReference>
<keyword evidence="3" id="KW-0540">Nuclease</keyword>